<keyword evidence="4 8" id="KW-0067">ATP-binding</keyword>
<proteinExistence type="inferred from homology"/>
<accession>A0AAP6WJ49</accession>
<dbReference type="SUPFAM" id="SSF52540">
    <property type="entry name" value="P-loop containing nucleoside triphosphate hydrolases"/>
    <property type="match status" value="1"/>
</dbReference>
<dbReference type="EMBL" id="JAALLZ010000001">
    <property type="protein sequence ID" value="NGU28543.1"/>
    <property type="molecule type" value="Genomic_DNA"/>
</dbReference>
<dbReference type="Pfam" id="PF00005">
    <property type="entry name" value="ABC_tran"/>
    <property type="match status" value="1"/>
</dbReference>
<evidence type="ECO:0000313" key="7">
    <source>
        <dbReference type="EMBL" id="MDZ4998933.1"/>
    </source>
</evidence>
<protein>
    <submittedName>
        <fullName evidence="8">ATP-binding cassette domain-containing protein</fullName>
    </submittedName>
</protein>
<evidence type="ECO:0000313" key="8">
    <source>
        <dbReference type="EMBL" id="NGU28543.1"/>
    </source>
</evidence>
<dbReference type="PROSITE" id="PS00211">
    <property type="entry name" value="ABC_TRANSPORTER_1"/>
    <property type="match status" value="1"/>
</dbReference>
<comment type="caution">
    <text evidence="8">The sequence shown here is derived from an EMBL/GenBank/DDBJ whole genome shotgun (WGS) entry which is preliminary data.</text>
</comment>
<reference evidence="6" key="3">
    <citation type="submission" date="2020-12" db="EMBL/GenBank/DDBJ databases">
        <title>Comparative genomics of Clostridium perfringens reveals patterns of host-associated phylogenetic clades and virulence factors.</title>
        <authorList>
            <person name="Smith A.H."/>
            <person name="Geier R."/>
        </authorList>
    </citation>
    <scope>NUCLEOTIDE SEQUENCE</scope>
    <source>
        <strain evidence="6">CHD30677R</strain>
    </source>
</reference>
<keyword evidence="3" id="KW-0547">Nucleotide-binding</keyword>
<keyword evidence="2" id="KW-0813">Transport</keyword>
<name>A0AAP6WJ49_CLOPF</name>
<dbReference type="Gene3D" id="3.40.50.300">
    <property type="entry name" value="P-loop containing nucleotide triphosphate hydrolases"/>
    <property type="match status" value="1"/>
</dbReference>
<sequence length="290" mass="33122">MLVVNNVSKKYGSFYALKDINLEFNNGVYALLAPNGAGKTTLIKLLTTLIFPTSGEILYKGTDIVSLDGEYRDIIGYLPQDFGYYRNYTPRKFLLYLAALKGIKKEDAVEKVKEVLKVVSLENVENKKMKGFSGGMIQRVGIAQALLNDPKILILDEPTAGLDPKERVRFRNLLSDLSRDRIVIISTHIVSDIEFISNEVIMIKDHKILYKDSIENICSTLDGMVYETSMTFEESKEFRKKYILLSEKQDGGIMKARFISQGNNDEKWVRVNPNIEDVFLYQYRDEELEG</sequence>
<evidence type="ECO:0000259" key="5">
    <source>
        <dbReference type="PROSITE" id="PS50893"/>
    </source>
</evidence>
<feature type="domain" description="ABC transporter" evidence="5">
    <location>
        <begin position="2"/>
        <end position="230"/>
    </location>
</feature>
<dbReference type="InterPro" id="IPR003439">
    <property type="entry name" value="ABC_transporter-like_ATP-bd"/>
</dbReference>
<dbReference type="EMBL" id="WNVC01000020">
    <property type="protein sequence ID" value="MDZ4998933.1"/>
    <property type="molecule type" value="Genomic_DNA"/>
</dbReference>
<gene>
    <name evidence="8" type="ORF">G6Z34_00260</name>
    <name evidence="7" type="ORF">GNF79_07450</name>
    <name evidence="6" type="ORF">JJB47_01740</name>
</gene>
<dbReference type="EMBL" id="JAENQP010000001">
    <property type="protein sequence ID" value="MBO3357500.1"/>
    <property type="molecule type" value="Genomic_DNA"/>
</dbReference>
<dbReference type="InterPro" id="IPR027417">
    <property type="entry name" value="P-loop_NTPase"/>
</dbReference>
<evidence type="ECO:0000256" key="3">
    <source>
        <dbReference type="ARBA" id="ARBA00022741"/>
    </source>
</evidence>
<evidence type="ECO:0000256" key="2">
    <source>
        <dbReference type="ARBA" id="ARBA00022448"/>
    </source>
</evidence>
<dbReference type="PANTHER" id="PTHR43335:SF2">
    <property type="entry name" value="ABC TRANSPORTER, ATP-BINDING PROTEIN"/>
    <property type="match status" value="1"/>
</dbReference>
<dbReference type="RefSeq" id="WP_003456177.1">
    <property type="nucleotide sequence ID" value="NZ_CABEEO010000003.1"/>
</dbReference>
<dbReference type="InterPro" id="IPR003593">
    <property type="entry name" value="AAA+_ATPase"/>
</dbReference>
<dbReference type="GO" id="GO:0016887">
    <property type="term" value="F:ATP hydrolysis activity"/>
    <property type="evidence" value="ECO:0007669"/>
    <property type="project" value="InterPro"/>
</dbReference>
<dbReference type="Proteomes" id="UP001291306">
    <property type="component" value="Unassembled WGS sequence"/>
</dbReference>
<dbReference type="GO" id="GO:0005524">
    <property type="term" value="F:ATP binding"/>
    <property type="evidence" value="ECO:0007669"/>
    <property type="project" value="UniProtKB-KW"/>
</dbReference>
<dbReference type="PANTHER" id="PTHR43335">
    <property type="entry name" value="ABC TRANSPORTER, ATP-BINDING PROTEIN"/>
    <property type="match status" value="1"/>
</dbReference>
<evidence type="ECO:0000313" key="6">
    <source>
        <dbReference type="EMBL" id="MBO3357500.1"/>
    </source>
</evidence>
<comment type="similarity">
    <text evidence="1">Belongs to the ABC transporter superfamily.</text>
</comment>
<reference evidence="8 9" key="2">
    <citation type="submission" date="2020-02" db="EMBL/GenBank/DDBJ databases">
        <title>Genomic Insights into the Phylogeny and Genetic Plasticity of the Human and Animal Enteric Pathogen Clostridium perfringens.</title>
        <authorList>
            <person name="Feng Y."/>
            <person name="Hu Y."/>
        </authorList>
    </citation>
    <scope>NUCLEOTIDE SEQUENCE [LARGE SCALE GENOMIC DNA]</scope>
    <source>
        <strain evidence="8 9">CP-40</strain>
    </source>
</reference>
<dbReference type="AlphaFoldDB" id="A0AAP6WJ49"/>
<dbReference type="InterPro" id="IPR017871">
    <property type="entry name" value="ABC_transporter-like_CS"/>
</dbReference>
<evidence type="ECO:0000256" key="4">
    <source>
        <dbReference type="ARBA" id="ARBA00022840"/>
    </source>
</evidence>
<dbReference type="PROSITE" id="PS50893">
    <property type="entry name" value="ABC_TRANSPORTER_2"/>
    <property type="match status" value="1"/>
</dbReference>
<organism evidence="8 9">
    <name type="scientific">Clostridium perfringens</name>
    <dbReference type="NCBI Taxonomy" id="1502"/>
    <lineage>
        <taxon>Bacteria</taxon>
        <taxon>Bacillati</taxon>
        <taxon>Bacillota</taxon>
        <taxon>Clostridia</taxon>
        <taxon>Eubacteriales</taxon>
        <taxon>Clostridiaceae</taxon>
        <taxon>Clostridium</taxon>
    </lineage>
</organism>
<reference evidence="7" key="1">
    <citation type="submission" date="2019-11" db="EMBL/GenBank/DDBJ databases">
        <title>Characterization of Clostridium perfringens isolates from swine manure treated agricultural soils.</title>
        <authorList>
            <person name="Wushke S.T."/>
        </authorList>
    </citation>
    <scope>NUCLEOTIDE SEQUENCE</scope>
    <source>
        <strain evidence="7">X26</strain>
    </source>
</reference>
<evidence type="ECO:0000313" key="9">
    <source>
        <dbReference type="Proteomes" id="UP000481454"/>
    </source>
</evidence>
<dbReference type="SMART" id="SM00382">
    <property type="entry name" value="AAA"/>
    <property type="match status" value="1"/>
</dbReference>
<dbReference type="Proteomes" id="UP000481454">
    <property type="component" value="Unassembled WGS sequence"/>
</dbReference>
<dbReference type="Proteomes" id="UP000668068">
    <property type="component" value="Unassembled WGS sequence"/>
</dbReference>
<evidence type="ECO:0000256" key="1">
    <source>
        <dbReference type="ARBA" id="ARBA00005417"/>
    </source>
</evidence>